<reference evidence="2 3" key="1">
    <citation type="submission" date="2015-07" db="EMBL/GenBank/DDBJ databases">
        <title>The genome of the fungus Escovopsis weberi, a specialized disease agent of ant agriculture.</title>
        <authorList>
            <person name="de Man T.J."/>
            <person name="Stajich J.E."/>
            <person name="Kubicek C.P."/>
            <person name="Chenthamara K."/>
            <person name="Atanasova L."/>
            <person name="Druzhinina I.S."/>
            <person name="Birnbaum S."/>
            <person name="Barribeau S.M."/>
            <person name="Teiling C."/>
            <person name="Suen G."/>
            <person name="Currie C."/>
            <person name="Gerardo N.M."/>
        </authorList>
    </citation>
    <scope>NUCLEOTIDE SEQUENCE [LARGE SCALE GENOMIC DNA]</scope>
</reference>
<protein>
    <submittedName>
        <fullName evidence="2">Uncharacterized protein</fullName>
    </submittedName>
</protein>
<sequence>MDIKHIVEDAEAPEAKRPKTEKQTKITPHLEGDANEGNPGTGGEKRHAHAKHEEKGGVGSGHHAREGKKEKEKAVKKEEKEEGKEEGKANPHPPRAASQGAVLPGEEPEVPSGILEKGIIYFFTRGRVNLDKIGSVDDIQRSHIMLRPIPHDAKLGKGPIGDAGNTRLLALPKKVLPRSGRDRFMAFVDRAGASFDEIKGRFLAGEEYATKTTGTRHTPAATPVGEGVYAVTTTGRESHLVYMLTLPEKLGEVQEALGLKRQDAFIISTKNPTYAGPAYATLPKGADYSKDIMESFRALRWIATRPEHLDYVNSQILMIGESHGIEHAIKGEGIKRKGREEGGGDEAGKEEPIEALENLEEEDLARMRDLGESASIFADLTARAEDYPKLQTTF</sequence>
<feature type="region of interest" description="Disordered" evidence="1">
    <location>
        <begin position="330"/>
        <end position="361"/>
    </location>
</feature>
<accession>A0A0M9VSH7</accession>
<feature type="compositionally biased region" description="Basic and acidic residues" evidence="1">
    <location>
        <begin position="330"/>
        <end position="352"/>
    </location>
</feature>
<evidence type="ECO:0000313" key="2">
    <source>
        <dbReference type="EMBL" id="KOS17719.1"/>
    </source>
</evidence>
<gene>
    <name evidence="2" type="ORF">ESCO_002759</name>
</gene>
<dbReference type="PANTHER" id="PTHR34776:SF1">
    <property type="entry name" value="F17F16.3 PROTEIN"/>
    <property type="match status" value="1"/>
</dbReference>
<evidence type="ECO:0000313" key="3">
    <source>
        <dbReference type="Proteomes" id="UP000053831"/>
    </source>
</evidence>
<organism evidence="2 3">
    <name type="scientific">Escovopsis weberi</name>
    <dbReference type="NCBI Taxonomy" id="150374"/>
    <lineage>
        <taxon>Eukaryota</taxon>
        <taxon>Fungi</taxon>
        <taxon>Dikarya</taxon>
        <taxon>Ascomycota</taxon>
        <taxon>Pezizomycotina</taxon>
        <taxon>Sordariomycetes</taxon>
        <taxon>Hypocreomycetidae</taxon>
        <taxon>Hypocreales</taxon>
        <taxon>Hypocreaceae</taxon>
        <taxon>Escovopsis</taxon>
    </lineage>
</organism>
<feature type="compositionally biased region" description="Basic and acidic residues" evidence="1">
    <location>
        <begin position="63"/>
        <end position="89"/>
    </location>
</feature>
<dbReference type="AlphaFoldDB" id="A0A0M9VSH7"/>
<dbReference type="STRING" id="150374.A0A0M9VSH7"/>
<evidence type="ECO:0000256" key="1">
    <source>
        <dbReference type="SAM" id="MobiDB-lite"/>
    </source>
</evidence>
<dbReference type="PANTHER" id="PTHR34776">
    <property type="entry name" value="F17F16.3 PROTEIN"/>
    <property type="match status" value="1"/>
</dbReference>
<feature type="compositionally biased region" description="Basic and acidic residues" evidence="1">
    <location>
        <begin position="1"/>
        <end position="32"/>
    </location>
</feature>
<comment type="caution">
    <text evidence="2">The sequence shown here is derived from an EMBL/GenBank/DDBJ whole genome shotgun (WGS) entry which is preliminary data.</text>
</comment>
<name>A0A0M9VSH7_ESCWE</name>
<proteinExistence type="predicted"/>
<dbReference type="OrthoDB" id="1028014at2759"/>
<dbReference type="Proteomes" id="UP000053831">
    <property type="component" value="Unassembled WGS sequence"/>
</dbReference>
<dbReference type="EMBL" id="LGSR01000022">
    <property type="protein sequence ID" value="KOS17719.1"/>
    <property type="molecule type" value="Genomic_DNA"/>
</dbReference>
<feature type="region of interest" description="Disordered" evidence="1">
    <location>
        <begin position="1"/>
        <end position="109"/>
    </location>
</feature>
<keyword evidence="3" id="KW-1185">Reference proteome</keyword>